<dbReference type="InterPro" id="IPR020806">
    <property type="entry name" value="PKS_PP-bd"/>
</dbReference>
<dbReference type="GO" id="GO:0003824">
    <property type="term" value="F:catalytic activity"/>
    <property type="evidence" value="ECO:0007669"/>
    <property type="project" value="InterPro"/>
</dbReference>
<dbReference type="InterPro" id="IPR000873">
    <property type="entry name" value="AMP-dep_synth/lig_dom"/>
</dbReference>
<reference evidence="5 6" key="1">
    <citation type="submission" date="2019-10" db="EMBL/GenBank/DDBJ databases">
        <title>Whole genome shotgun sequence of Acrocarpospora pleiomorpha NBRC 16267.</title>
        <authorList>
            <person name="Ichikawa N."/>
            <person name="Kimura A."/>
            <person name="Kitahashi Y."/>
            <person name="Komaki H."/>
            <person name="Oguchi A."/>
        </authorList>
    </citation>
    <scope>NUCLEOTIDE SEQUENCE [LARGE SCALE GENOMIC DNA]</scope>
    <source>
        <strain evidence="5 6">NBRC 16267</strain>
    </source>
</reference>
<evidence type="ECO:0000259" key="4">
    <source>
        <dbReference type="PROSITE" id="PS50075"/>
    </source>
</evidence>
<dbReference type="GO" id="GO:0005737">
    <property type="term" value="C:cytoplasm"/>
    <property type="evidence" value="ECO:0007669"/>
    <property type="project" value="TreeGrafter"/>
</dbReference>
<dbReference type="AlphaFoldDB" id="A0A5M3XD69"/>
<dbReference type="Gene3D" id="3.30.559.10">
    <property type="entry name" value="Chloramphenicol acetyltransferase-like domain"/>
    <property type="match status" value="1"/>
</dbReference>
<dbReference type="PROSITE" id="PS00455">
    <property type="entry name" value="AMP_BINDING"/>
    <property type="match status" value="1"/>
</dbReference>
<feature type="domain" description="Carrier" evidence="4">
    <location>
        <begin position="890"/>
        <end position="965"/>
    </location>
</feature>
<dbReference type="InterPro" id="IPR045851">
    <property type="entry name" value="AMP-bd_C_sf"/>
</dbReference>
<dbReference type="PROSITE" id="PS50075">
    <property type="entry name" value="CARRIER"/>
    <property type="match status" value="1"/>
</dbReference>
<keyword evidence="3" id="KW-0597">Phosphoprotein</keyword>
<dbReference type="InterPro" id="IPR036736">
    <property type="entry name" value="ACP-like_sf"/>
</dbReference>
<dbReference type="RefSeq" id="WP_155343824.1">
    <property type="nucleotide sequence ID" value="NZ_BAAAHM010000012.1"/>
</dbReference>
<keyword evidence="2" id="KW-0596">Phosphopantetheine</keyword>
<organism evidence="5 6">
    <name type="scientific">Acrocarpospora pleiomorpha</name>
    <dbReference type="NCBI Taxonomy" id="90975"/>
    <lineage>
        <taxon>Bacteria</taxon>
        <taxon>Bacillati</taxon>
        <taxon>Actinomycetota</taxon>
        <taxon>Actinomycetes</taxon>
        <taxon>Streptosporangiales</taxon>
        <taxon>Streptosporangiaceae</taxon>
        <taxon>Acrocarpospora</taxon>
    </lineage>
</organism>
<dbReference type="PANTHER" id="PTHR45527:SF1">
    <property type="entry name" value="FATTY ACID SYNTHASE"/>
    <property type="match status" value="1"/>
</dbReference>
<gene>
    <name evidence="5" type="ORF">Aple_015970</name>
</gene>
<dbReference type="Pfam" id="PF13193">
    <property type="entry name" value="AMP-binding_C"/>
    <property type="match status" value="1"/>
</dbReference>
<name>A0A5M3XD69_9ACTN</name>
<dbReference type="CDD" id="cd05930">
    <property type="entry name" value="A_NRPS"/>
    <property type="match status" value="1"/>
</dbReference>
<proteinExistence type="predicted"/>
<dbReference type="Pfam" id="PF00668">
    <property type="entry name" value="Condensation"/>
    <property type="match status" value="1"/>
</dbReference>
<dbReference type="Proteomes" id="UP000377595">
    <property type="component" value="Unassembled WGS sequence"/>
</dbReference>
<dbReference type="CDD" id="cd19531">
    <property type="entry name" value="LCL_NRPS-like"/>
    <property type="match status" value="1"/>
</dbReference>
<dbReference type="SUPFAM" id="SSF47336">
    <property type="entry name" value="ACP-like"/>
    <property type="match status" value="1"/>
</dbReference>
<dbReference type="FunFam" id="1.10.1200.10:FF:000016">
    <property type="entry name" value="Non-ribosomal peptide synthase"/>
    <property type="match status" value="1"/>
</dbReference>
<dbReference type="InterPro" id="IPR025110">
    <property type="entry name" value="AMP-bd_C"/>
</dbReference>
<dbReference type="InterPro" id="IPR020845">
    <property type="entry name" value="AMP-binding_CS"/>
</dbReference>
<sequence length="972" mass="104572">MKAPLSPAQERLWVLQRLKPDNSAYNCHLVRRLRGPLDRTAVDRAVALVAARHESLRTRFVEEEGVPWAVAGPPPTVDWHRAGGEAEAEELVAELVGRPFDLSAGPPVRISVIEIGPLEHVLCVVPHHIIVDGWSLQILLADLAECYDASVAGREPRLAPLPIQPSDYARWQRRRDERAVPFWLERLADPPPPDLPFRAVGAASGRGGFHLMELSPEVVRGLERVGRERRATLFMVLTAGYLALISRHTGQRDVLVGTAVAARERAGLEAIVGFVSQVVALRGDLSDDPGFAELVDRVRADAVTALGRPGVPFERFAQPAETLVPSLFILHNQTPGKDGSFGGLTMSQFEAGYRQAKLDLNIDAWHDGSRILVSFNYDTALFREADVRLMGERFLRLLESAAADPRVPVSRLAMADPVAAPVMEPIQEAAFALGGPPDAVALICGDERVNYGELDARVAEIARGLLSGVRPGDLVGVCLPRSVEAIATLLAVWRLGAAYLPLDPDDPDDRIALLAEPAHWIVTAEGVTRGAGALRYSGAAYVIPTSGTTGVPRGVVAERAGVEARVAWMREAYQIGPRDRVVQFSALSFDAHVEEMFPALAAGAALVLLPDGAATLPDLLRSGPEVTVLDLPTAYWHRLVDVLDEIAWPAGLRLVVLGGEQVMAASVRRWRDRFGDTVRLVNSYGPTEATVIATLADLGAEDARRRPSIGAAIGGASAVVLDDQGLAAPAGVVGELALGGVGVARGYAGLPGLTASRFVPDPHNPGGRRYLTGDRARWRADGRLEFLGRADDQLKVRGFRIEPGEVESHLLAHPEVAQAYVTARQDDLVAYYAGTADPVDLRADLVARLPRHLVPTVWARMDALPLTKGGKVDRAALPEPGRPGAAERVLPRTDAEGFVAAIWCGLLGVPEVGVFEDFFELGGHSLLATRMAARIRAGLGVEVPIRTLFDKSTVAELAEVLEDLLLAEMAEE</sequence>
<dbReference type="GO" id="GO:0044550">
    <property type="term" value="P:secondary metabolite biosynthetic process"/>
    <property type="evidence" value="ECO:0007669"/>
    <property type="project" value="TreeGrafter"/>
</dbReference>
<dbReference type="Gene3D" id="3.30.559.30">
    <property type="entry name" value="Nonribosomal peptide synthetase, condensation domain"/>
    <property type="match status" value="1"/>
</dbReference>
<dbReference type="Gene3D" id="3.30.300.30">
    <property type="match status" value="1"/>
</dbReference>
<dbReference type="SUPFAM" id="SSF56801">
    <property type="entry name" value="Acetyl-CoA synthetase-like"/>
    <property type="match status" value="1"/>
</dbReference>
<dbReference type="SMART" id="SM00823">
    <property type="entry name" value="PKS_PP"/>
    <property type="match status" value="1"/>
</dbReference>
<dbReference type="PROSITE" id="PS00012">
    <property type="entry name" value="PHOSPHOPANTETHEINE"/>
    <property type="match status" value="1"/>
</dbReference>
<dbReference type="Gene3D" id="3.40.50.12780">
    <property type="entry name" value="N-terminal domain of ligase-like"/>
    <property type="match status" value="1"/>
</dbReference>
<evidence type="ECO:0000256" key="1">
    <source>
        <dbReference type="ARBA" id="ARBA00001957"/>
    </source>
</evidence>
<dbReference type="GO" id="GO:0031177">
    <property type="term" value="F:phosphopantetheine binding"/>
    <property type="evidence" value="ECO:0007669"/>
    <property type="project" value="InterPro"/>
</dbReference>
<dbReference type="InterPro" id="IPR029058">
    <property type="entry name" value="AB_hydrolase_fold"/>
</dbReference>
<dbReference type="InterPro" id="IPR006162">
    <property type="entry name" value="Ppantetheine_attach_site"/>
</dbReference>
<dbReference type="InterPro" id="IPR009081">
    <property type="entry name" value="PP-bd_ACP"/>
</dbReference>
<dbReference type="Pfam" id="PF00501">
    <property type="entry name" value="AMP-binding"/>
    <property type="match status" value="2"/>
</dbReference>
<evidence type="ECO:0000256" key="3">
    <source>
        <dbReference type="ARBA" id="ARBA00022553"/>
    </source>
</evidence>
<dbReference type="Gene3D" id="3.40.50.1820">
    <property type="entry name" value="alpha/beta hydrolase"/>
    <property type="match status" value="1"/>
</dbReference>
<dbReference type="InterPro" id="IPR001242">
    <property type="entry name" value="Condensation_dom"/>
</dbReference>
<dbReference type="PANTHER" id="PTHR45527">
    <property type="entry name" value="NONRIBOSOMAL PEPTIDE SYNTHETASE"/>
    <property type="match status" value="1"/>
</dbReference>
<evidence type="ECO:0000313" key="6">
    <source>
        <dbReference type="Proteomes" id="UP000377595"/>
    </source>
</evidence>
<comment type="caution">
    <text evidence="5">The sequence shown here is derived from an EMBL/GenBank/DDBJ whole genome shotgun (WGS) entry which is preliminary data.</text>
</comment>
<dbReference type="InterPro" id="IPR023213">
    <property type="entry name" value="CAT-like_dom_sf"/>
</dbReference>
<dbReference type="GO" id="GO:0008610">
    <property type="term" value="P:lipid biosynthetic process"/>
    <property type="evidence" value="ECO:0007669"/>
    <property type="project" value="UniProtKB-ARBA"/>
</dbReference>
<dbReference type="Pfam" id="PF00550">
    <property type="entry name" value="PP-binding"/>
    <property type="match status" value="1"/>
</dbReference>
<keyword evidence="6" id="KW-1185">Reference proteome</keyword>
<dbReference type="GO" id="GO:0043041">
    <property type="term" value="P:amino acid activation for nonribosomal peptide biosynthetic process"/>
    <property type="evidence" value="ECO:0007669"/>
    <property type="project" value="TreeGrafter"/>
</dbReference>
<dbReference type="InterPro" id="IPR042099">
    <property type="entry name" value="ANL_N_sf"/>
</dbReference>
<evidence type="ECO:0000256" key="2">
    <source>
        <dbReference type="ARBA" id="ARBA00022450"/>
    </source>
</evidence>
<dbReference type="EMBL" id="BLAF01000008">
    <property type="protein sequence ID" value="GES18702.1"/>
    <property type="molecule type" value="Genomic_DNA"/>
</dbReference>
<accession>A0A5M3XD69</accession>
<comment type="cofactor">
    <cofactor evidence="1">
        <name>pantetheine 4'-phosphate</name>
        <dbReference type="ChEBI" id="CHEBI:47942"/>
    </cofactor>
</comment>
<protein>
    <recommendedName>
        <fullName evidence="4">Carrier domain-containing protein</fullName>
    </recommendedName>
</protein>
<evidence type="ECO:0000313" key="5">
    <source>
        <dbReference type="EMBL" id="GES18702.1"/>
    </source>
</evidence>
<dbReference type="GO" id="GO:0072330">
    <property type="term" value="P:monocarboxylic acid biosynthetic process"/>
    <property type="evidence" value="ECO:0007669"/>
    <property type="project" value="UniProtKB-ARBA"/>
</dbReference>
<dbReference type="SUPFAM" id="SSF52777">
    <property type="entry name" value="CoA-dependent acyltransferases"/>
    <property type="match status" value="2"/>
</dbReference>
<dbReference type="OrthoDB" id="3671989at2"/>